<feature type="domain" description="Mce/MlaD" evidence="8">
    <location>
        <begin position="52"/>
        <end position="128"/>
    </location>
</feature>
<dbReference type="Pfam" id="PF02470">
    <property type="entry name" value="MlaD"/>
    <property type="match status" value="2"/>
</dbReference>
<accession>A0A2K9MH94</accession>
<dbReference type="InterPro" id="IPR051800">
    <property type="entry name" value="PqiA-PqiB_transport"/>
</dbReference>
<evidence type="ECO:0000256" key="6">
    <source>
        <dbReference type="ARBA" id="ARBA00023136"/>
    </source>
</evidence>
<evidence type="ECO:0000313" key="9">
    <source>
        <dbReference type="EMBL" id="AUM75017.1"/>
    </source>
</evidence>
<dbReference type="AlphaFoldDB" id="A0A2K9MH94"/>
<feature type="transmembrane region" description="Helical" evidence="7">
    <location>
        <begin position="20"/>
        <end position="44"/>
    </location>
</feature>
<reference evidence="10" key="1">
    <citation type="submission" date="2017-12" db="EMBL/GenBank/DDBJ databases">
        <title>Genomic analysis of Paracoccus sp. CBA4604.</title>
        <authorList>
            <person name="Roh S.W."/>
            <person name="Kim J.Y."/>
            <person name="Kim J.S."/>
        </authorList>
    </citation>
    <scope>NUCLEOTIDE SEQUENCE [LARGE SCALE GENOMIC DNA]</scope>
    <source>
        <strain evidence="10">CBA4604</strain>
    </source>
</reference>
<evidence type="ECO:0000256" key="1">
    <source>
        <dbReference type="ARBA" id="ARBA00004533"/>
    </source>
</evidence>
<evidence type="ECO:0000256" key="2">
    <source>
        <dbReference type="ARBA" id="ARBA00022475"/>
    </source>
</evidence>
<evidence type="ECO:0000313" key="10">
    <source>
        <dbReference type="Proteomes" id="UP000234882"/>
    </source>
</evidence>
<keyword evidence="10" id="KW-1185">Reference proteome</keyword>
<dbReference type="RefSeq" id="WP_101500362.1">
    <property type="nucleotide sequence ID" value="NZ_CP025583.1"/>
</dbReference>
<keyword evidence="3" id="KW-0997">Cell inner membrane</keyword>
<keyword evidence="5 7" id="KW-1133">Transmembrane helix</keyword>
<evidence type="ECO:0000259" key="8">
    <source>
        <dbReference type="Pfam" id="PF02470"/>
    </source>
</evidence>
<dbReference type="InterPro" id="IPR003399">
    <property type="entry name" value="Mce/MlaD"/>
</dbReference>
<evidence type="ECO:0000256" key="5">
    <source>
        <dbReference type="ARBA" id="ARBA00022989"/>
    </source>
</evidence>
<evidence type="ECO:0000256" key="3">
    <source>
        <dbReference type="ARBA" id="ARBA00022519"/>
    </source>
</evidence>
<dbReference type="Proteomes" id="UP000234882">
    <property type="component" value="Chromosome"/>
</dbReference>
<evidence type="ECO:0000256" key="4">
    <source>
        <dbReference type="ARBA" id="ARBA00022692"/>
    </source>
</evidence>
<dbReference type="PANTHER" id="PTHR30462:SF0">
    <property type="entry name" value="INTERMEMBRANE TRANSPORT PROTEIN YEBT"/>
    <property type="match status" value="1"/>
</dbReference>
<keyword evidence="2" id="KW-1003">Cell membrane</keyword>
<feature type="domain" description="Mce/MlaD" evidence="8">
    <location>
        <begin position="175"/>
        <end position="225"/>
    </location>
</feature>
<keyword evidence="4 7" id="KW-0812">Transmembrane</keyword>
<name>A0A2K9MH94_9RHOB</name>
<proteinExistence type="predicted"/>
<sequence>MTDPTVPRPASPVRHTAARAAQAGISLVWLVPILALAVTLGLAWKTYAARGELISVVFRDATGIQPGETALKFREITVGKVEAVRFTEDLRSVVVDVRVDKDVAPYIDEGAEFWIVRPTVSAQGISRLDTVLSGVFIEGFWDSVKGAPATRFQGLDKPTLTRLAGEGTWVILSSTGAKGLAEGAPVTFRGLEVGRMQNLRLSKQDETVLADVFIESPNDERLTTATAFWDTSGFSVTFGAKGLSLNVDSLSKLVQGGVAFSTLATGGDPVQPGHVFRLQPDEETARASLFGSGQDDLRLTLLVANDIAGLETDADVLYNGLVVGRVTELAVAVDDTLPEEDRIRQRISFVIAPGRLGLKAGSSHQDALQFISERVAKGLRGRVVSAGLLGTGMAVELLDEPAAPTAQLDLDAQPYPVLPSVAPQISDLSASAGGLMKRIGSLDIEGLLKSATNALDAITRVAASPDTQAVPEALRQTLDEARAAAADLRAMTGDLREAEAAATLARMLDEASAAAEAVRLAAADVPSMVTEIDSAAAKFGEIGFAEISAEAEGILSDLRAMLGSEDAEQLPRNLSDTLQAASGLLNDLRDGNAAGSLNATLDSTRVAADEVAAAAKTLPDLSQRFQQLATRTERVVEGYGENGAFNREARAMLLELGRAASAFGALARTIERNPRAFILGR</sequence>
<organism evidence="9 10">
    <name type="scientific">Paracoccus jeotgali</name>
    <dbReference type="NCBI Taxonomy" id="2065379"/>
    <lineage>
        <taxon>Bacteria</taxon>
        <taxon>Pseudomonadati</taxon>
        <taxon>Pseudomonadota</taxon>
        <taxon>Alphaproteobacteria</taxon>
        <taxon>Rhodobacterales</taxon>
        <taxon>Paracoccaceae</taxon>
        <taxon>Paracoccus</taxon>
    </lineage>
</organism>
<gene>
    <name evidence="9" type="ORF">CYR75_12650</name>
</gene>
<dbReference type="EMBL" id="CP025583">
    <property type="protein sequence ID" value="AUM75017.1"/>
    <property type="molecule type" value="Genomic_DNA"/>
</dbReference>
<dbReference type="OrthoDB" id="9806984at2"/>
<keyword evidence="6 7" id="KW-0472">Membrane</keyword>
<comment type="subcellular location">
    <subcellularLocation>
        <location evidence="1">Cell inner membrane</location>
    </subcellularLocation>
</comment>
<dbReference type="PANTHER" id="PTHR30462">
    <property type="entry name" value="INTERMEMBRANE TRANSPORT PROTEIN PQIB-RELATED"/>
    <property type="match status" value="1"/>
</dbReference>
<evidence type="ECO:0000256" key="7">
    <source>
        <dbReference type="SAM" id="Phobius"/>
    </source>
</evidence>
<dbReference type="KEGG" id="paru:CYR75_12650"/>
<protein>
    <submittedName>
        <fullName evidence="9">Paraquat-inducible protein B</fullName>
    </submittedName>
</protein>
<dbReference type="GO" id="GO:0005886">
    <property type="term" value="C:plasma membrane"/>
    <property type="evidence" value="ECO:0007669"/>
    <property type="project" value="UniProtKB-SubCell"/>
</dbReference>